<protein>
    <submittedName>
        <fullName evidence="2">Membrane protein</fullName>
    </submittedName>
</protein>
<evidence type="ECO:0000313" key="3">
    <source>
        <dbReference type="Proteomes" id="UP000515514"/>
    </source>
</evidence>
<feature type="transmembrane region" description="Helical" evidence="1">
    <location>
        <begin position="87"/>
        <end position="105"/>
    </location>
</feature>
<feature type="transmembrane region" description="Helical" evidence="1">
    <location>
        <begin position="111"/>
        <end position="128"/>
    </location>
</feature>
<dbReference type="Proteomes" id="UP000515514">
    <property type="component" value="Chromosome"/>
</dbReference>
<keyword evidence="3" id="KW-1185">Reference proteome</keyword>
<evidence type="ECO:0000313" key="2">
    <source>
        <dbReference type="EMBL" id="QNJ97652.1"/>
    </source>
</evidence>
<keyword evidence="1" id="KW-0812">Transmembrane</keyword>
<feature type="transmembrane region" description="Helical" evidence="1">
    <location>
        <begin position="180"/>
        <end position="199"/>
    </location>
</feature>
<feature type="transmembrane region" description="Helical" evidence="1">
    <location>
        <begin position="7"/>
        <end position="28"/>
    </location>
</feature>
<sequence length="273" mass="31177">MKKTLQIANIISFVTVILFNYAAGTGNINNTTIGEISNNYQTLFTPASYAFSIWGLIYLLLFGFIIYQGRSLFKAVRDDAFILKTGWWFVTSCVANVLWIIFWLYGYIDMSVLAMIVLLLALLKIIMINRMELWDAPISVILFLWWPFVIYGGWITVATITNIAAFLKSTDWSGWGISEITWTILLIIISGMLGLIVIWKRNMREFALVLAWALFAVCLKNWELESPIVSYVALGVAVVLCFSAAYHGYKNQATAPYVKWKEYKNSHQRNSKI</sequence>
<dbReference type="KEGG" id="alti:ALE3EI_1079"/>
<dbReference type="RefSeq" id="WP_186991718.1">
    <property type="nucleotide sequence ID" value="NZ_CP052909.1"/>
</dbReference>
<proteinExistence type="predicted"/>
<organism evidence="2 3">
    <name type="scientific">Constantimarinum furrinae</name>
    <dbReference type="NCBI Taxonomy" id="2562285"/>
    <lineage>
        <taxon>Bacteria</taxon>
        <taxon>Pseudomonadati</taxon>
        <taxon>Bacteroidota</taxon>
        <taxon>Flavobacteriia</taxon>
        <taxon>Flavobacteriales</taxon>
        <taxon>Flavobacteriaceae</taxon>
        <taxon>Altibacter/Constantimarinum group</taxon>
        <taxon>Constantimarinum</taxon>
    </lineage>
</organism>
<dbReference type="Gene3D" id="1.20.1260.100">
    <property type="entry name" value="TspO/MBR protein"/>
    <property type="match status" value="1"/>
</dbReference>
<feature type="transmembrane region" description="Helical" evidence="1">
    <location>
        <begin position="228"/>
        <end position="249"/>
    </location>
</feature>
<feature type="transmembrane region" description="Helical" evidence="1">
    <location>
        <begin position="48"/>
        <end position="67"/>
    </location>
</feature>
<feature type="transmembrane region" description="Helical" evidence="1">
    <location>
        <begin position="140"/>
        <end position="160"/>
    </location>
</feature>
<gene>
    <name evidence="2" type="ORF">ALE3EI_1079</name>
</gene>
<dbReference type="PANTHER" id="PTHR33802">
    <property type="entry name" value="SI:CH211-161H7.5-RELATED"/>
    <property type="match status" value="1"/>
</dbReference>
<dbReference type="EMBL" id="CP052909">
    <property type="protein sequence ID" value="QNJ97652.1"/>
    <property type="molecule type" value="Genomic_DNA"/>
</dbReference>
<name>A0A7G8PTI6_9FLAO</name>
<evidence type="ECO:0000256" key="1">
    <source>
        <dbReference type="SAM" id="Phobius"/>
    </source>
</evidence>
<dbReference type="PANTHER" id="PTHR33802:SF1">
    <property type="entry name" value="XK-RELATED PROTEIN"/>
    <property type="match status" value="1"/>
</dbReference>
<reference evidence="2 3" key="1">
    <citation type="submission" date="2020-04" db="EMBL/GenBank/DDBJ databases">
        <title>Genome sequence of Altibacter aquimarinus strain ALE3EI.</title>
        <authorList>
            <person name="Oh H.-M."/>
            <person name="Jang D."/>
        </authorList>
    </citation>
    <scope>NUCLEOTIDE SEQUENCE [LARGE SCALE GENOMIC DNA]</scope>
    <source>
        <strain evidence="2 3">ALE3EI</strain>
    </source>
</reference>
<keyword evidence="1" id="KW-0472">Membrane</keyword>
<keyword evidence="1" id="KW-1133">Transmembrane helix</keyword>
<accession>A0A7G8PTI6</accession>
<dbReference type="InterPro" id="IPR038330">
    <property type="entry name" value="TspO/MBR-related_sf"/>
</dbReference>
<dbReference type="AlphaFoldDB" id="A0A7G8PTI6"/>
<feature type="transmembrane region" description="Helical" evidence="1">
    <location>
        <begin position="206"/>
        <end position="222"/>
    </location>
</feature>